<dbReference type="InterPro" id="IPR026360">
    <property type="entry name" value="Xnuc_lig_assoc"/>
</dbReference>
<organism evidence="1 2">
    <name type="scientific">Stappia sediminis</name>
    <dbReference type="NCBI Taxonomy" id="2692190"/>
    <lineage>
        <taxon>Bacteria</taxon>
        <taxon>Pseudomonadati</taxon>
        <taxon>Pseudomonadota</taxon>
        <taxon>Alphaproteobacteria</taxon>
        <taxon>Hyphomicrobiales</taxon>
        <taxon>Stappiaceae</taxon>
        <taxon>Stappia</taxon>
    </lineage>
</organism>
<keyword evidence="1" id="KW-0540">Nuclease</keyword>
<protein>
    <submittedName>
        <fullName evidence="1">Ligase-associated DNA damage response exonuclease</fullName>
        <ecNumber evidence="1">3.1.-.-</ecNumber>
    </submittedName>
</protein>
<reference evidence="1 2" key="1">
    <citation type="submission" date="2019-12" db="EMBL/GenBank/DDBJ databases">
        <authorList>
            <person name="Li M."/>
        </authorList>
    </citation>
    <scope>NUCLEOTIDE SEQUENCE [LARGE SCALE GENOMIC DNA]</scope>
    <source>
        <strain evidence="1 2">GBMRC 2046</strain>
    </source>
</reference>
<dbReference type="GO" id="GO:0004527">
    <property type="term" value="F:exonuclease activity"/>
    <property type="evidence" value="ECO:0007669"/>
    <property type="project" value="UniProtKB-KW"/>
</dbReference>
<dbReference type="SUPFAM" id="SSF56281">
    <property type="entry name" value="Metallo-hydrolase/oxidoreductase"/>
    <property type="match status" value="1"/>
</dbReference>
<evidence type="ECO:0000313" key="2">
    <source>
        <dbReference type="Proteomes" id="UP000433101"/>
    </source>
</evidence>
<dbReference type="Proteomes" id="UP000433101">
    <property type="component" value="Unassembled WGS sequence"/>
</dbReference>
<dbReference type="Gene3D" id="3.40.50.10890">
    <property type="match status" value="1"/>
</dbReference>
<dbReference type="AlphaFoldDB" id="A0A7X3LVP3"/>
<dbReference type="Gene3D" id="3.60.15.10">
    <property type="entry name" value="Ribonuclease Z/Hydroxyacylglutathione hydrolase-like"/>
    <property type="match status" value="1"/>
</dbReference>
<keyword evidence="2" id="KW-1185">Reference proteome</keyword>
<keyword evidence="1" id="KW-0436">Ligase</keyword>
<proteinExistence type="predicted"/>
<name>A0A7X3LVP3_9HYPH</name>
<comment type="caution">
    <text evidence="1">The sequence shown here is derived from an EMBL/GenBank/DDBJ whole genome shotgun (WGS) entry which is preliminary data.</text>
</comment>
<dbReference type="EC" id="3.1.-.-" evidence="1"/>
<dbReference type="InterPro" id="IPR050698">
    <property type="entry name" value="MBL"/>
</dbReference>
<keyword evidence="1" id="KW-0269">Exonuclease</keyword>
<evidence type="ECO:0000313" key="1">
    <source>
        <dbReference type="EMBL" id="MXN65917.1"/>
    </source>
</evidence>
<dbReference type="GO" id="GO:0004521">
    <property type="term" value="F:RNA endonuclease activity"/>
    <property type="evidence" value="ECO:0007669"/>
    <property type="project" value="TreeGrafter"/>
</dbReference>
<dbReference type="EMBL" id="WUMV01000006">
    <property type="protein sequence ID" value="MXN65917.1"/>
    <property type="molecule type" value="Genomic_DNA"/>
</dbReference>
<dbReference type="NCBIfam" id="TIGR04122">
    <property type="entry name" value="Xnuc_lig_assoc"/>
    <property type="match status" value="1"/>
</dbReference>
<sequence length="347" mass="37663">MSPYRGRAIPTDRLTLTEAGLYCPAGGFHIDPVRPVERALITHGHADHARAGHGAVMASGETLKIMAARYGEDFAGSSEKATMGESLRMGDVEVSFHPAGHVLGSCQIRLDFSGFRIVVSGDYKRQADPTCAAFELLPCDIFITEATFGLPVFRHPKAEDEIAKLLKSLRLFPDKTHLVGAYALGKAQRVIALLRQAGYDKPIYLHGALETLCRLYEEEGVELGPLEPVGKRGKELAGEIVIAPPGQLADRWARRFGDPATALASGWMRVRARARQRGAELPLIISDHADWDDLCATVLETGAEEIWVTHGAEEALVHWCKTAGLKARPLNMIGYEDSGETAESSGA</sequence>
<keyword evidence="1" id="KW-0378">Hydrolase</keyword>
<gene>
    <name evidence="1" type="ORF">GR183_13470</name>
</gene>
<dbReference type="PANTHER" id="PTHR11203">
    <property type="entry name" value="CLEAVAGE AND POLYADENYLATION SPECIFICITY FACTOR FAMILY MEMBER"/>
    <property type="match status" value="1"/>
</dbReference>
<dbReference type="InterPro" id="IPR036866">
    <property type="entry name" value="RibonucZ/Hydroxyglut_hydro"/>
</dbReference>
<accession>A0A7X3LVP3</accession>
<dbReference type="GO" id="GO:0016874">
    <property type="term" value="F:ligase activity"/>
    <property type="evidence" value="ECO:0007669"/>
    <property type="project" value="UniProtKB-KW"/>
</dbReference>
<dbReference type="PANTHER" id="PTHR11203:SF49">
    <property type="entry name" value="BLL1145 PROTEIN"/>
    <property type="match status" value="1"/>
</dbReference>